<organism evidence="2 3">
    <name type="scientific">Gossypium lobatum</name>
    <dbReference type="NCBI Taxonomy" id="34289"/>
    <lineage>
        <taxon>Eukaryota</taxon>
        <taxon>Viridiplantae</taxon>
        <taxon>Streptophyta</taxon>
        <taxon>Embryophyta</taxon>
        <taxon>Tracheophyta</taxon>
        <taxon>Spermatophyta</taxon>
        <taxon>Magnoliopsida</taxon>
        <taxon>eudicotyledons</taxon>
        <taxon>Gunneridae</taxon>
        <taxon>Pentapetalae</taxon>
        <taxon>rosids</taxon>
        <taxon>malvids</taxon>
        <taxon>Malvales</taxon>
        <taxon>Malvaceae</taxon>
        <taxon>Malvoideae</taxon>
        <taxon>Gossypium</taxon>
    </lineage>
</organism>
<dbReference type="Proteomes" id="UP000593572">
    <property type="component" value="Unassembled WGS sequence"/>
</dbReference>
<comment type="caution">
    <text evidence="2">The sequence shown here is derived from an EMBL/GenBank/DDBJ whole genome shotgun (WGS) entry which is preliminary data.</text>
</comment>
<feature type="region of interest" description="Disordered" evidence="1">
    <location>
        <begin position="66"/>
        <end position="93"/>
    </location>
</feature>
<proteinExistence type="predicted"/>
<accession>A0A7J8LA82</accession>
<feature type="non-terminal residue" evidence="2">
    <location>
        <position position="93"/>
    </location>
</feature>
<dbReference type="EMBL" id="JABEZX010000001">
    <property type="protein sequence ID" value="MBA0549326.1"/>
    <property type="molecule type" value="Genomic_DNA"/>
</dbReference>
<evidence type="ECO:0000313" key="2">
    <source>
        <dbReference type="EMBL" id="MBA0549326.1"/>
    </source>
</evidence>
<evidence type="ECO:0000256" key="1">
    <source>
        <dbReference type="SAM" id="MobiDB-lite"/>
    </source>
</evidence>
<evidence type="ECO:0000313" key="3">
    <source>
        <dbReference type="Proteomes" id="UP000593572"/>
    </source>
</evidence>
<dbReference type="AlphaFoldDB" id="A0A7J8LA82"/>
<protein>
    <submittedName>
        <fullName evidence="2">Uncharacterized protein</fullName>
    </submittedName>
</protein>
<keyword evidence="3" id="KW-1185">Reference proteome</keyword>
<gene>
    <name evidence="2" type="ORF">Golob_020362</name>
</gene>
<reference evidence="2 3" key="1">
    <citation type="journal article" date="2019" name="Genome Biol. Evol.">
        <title>Insights into the evolution of the New World diploid cottons (Gossypium, subgenus Houzingenia) based on genome sequencing.</title>
        <authorList>
            <person name="Grover C.E."/>
            <person name="Arick M.A. 2nd"/>
            <person name="Thrash A."/>
            <person name="Conover J.L."/>
            <person name="Sanders W.S."/>
            <person name="Peterson D.G."/>
            <person name="Frelichowski J.E."/>
            <person name="Scheffler J.A."/>
            <person name="Scheffler B.E."/>
            <person name="Wendel J.F."/>
        </authorList>
    </citation>
    <scope>NUCLEOTIDE SEQUENCE [LARGE SCALE GENOMIC DNA]</scope>
    <source>
        <strain evidence="2">157</strain>
        <tissue evidence="2">Leaf</tissue>
    </source>
</reference>
<name>A0A7J8LA82_9ROSI</name>
<sequence>NVGSLNIDDDEEVPVRFAEEDEYVIEDYSWRLIRAQGRLLPGSINNGRIGYGVRVGWFAKGAIKESDANDKPMATRGTKRGGQSRGKNKLQTT</sequence>